<protein>
    <recommendedName>
        <fullName evidence="8 9">Triosephosphate isomerase</fullName>
        <shortName evidence="8">TIM</shortName>
        <shortName evidence="8">TPI</shortName>
        <ecNumber evidence="8 9">5.3.1.1</ecNumber>
    </recommendedName>
    <alternativeName>
        <fullName evidence="8">Triose-phosphate isomerase</fullName>
    </alternativeName>
</protein>
<dbReference type="AlphaFoldDB" id="A0A6C1F6D3"/>
<comment type="subunit">
    <text evidence="8 9">Homodimer.</text>
</comment>
<sequence length="257" mass="29155">MKKFLIVANWKLHGSINMISNFFEYMKLYTSMDLEQNIVIAPPTVYLERIYKKIEKTNIVLGAQNVDINIEGSFTGETSISMLKEIGVRYVIVGHSERRLWHHENSELIAKKIYLIKKFNLIPILCIGETKEDKKNNATKKTIIKQLNDIIAVLGSSVFQNIVIAYEPIWAIGTGLASDPKTTQLIHEFIKNYIRTYDSSISNVLVQYGGSVNPKNAKLFISQPDIDGLLVGSASLNPKEFLKIIQIAYNIYKSKNI</sequence>
<dbReference type="FunFam" id="3.20.20.70:FF:000016">
    <property type="entry name" value="Triosephosphate isomerase"/>
    <property type="match status" value="1"/>
</dbReference>
<dbReference type="UniPathway" id="UPA00138"/>
<feature type="active site" description="Proton acceptor" evidence="8">
    <location>
        <position position="167"/>
    </location>
</feature>
<dbReference type="Pfam" id="PF00121">
    <property type="entry name" value="TIM"/>
    <property type="match status" value="1"/>
</dbReference>
<evidence type="ECO:0000313" key="10">
    <source>
        <dbReference type="EMBL" id="QIE02021.1"/>
    </source>
</evidence>
<feature type="binding site" evidence="8">
    <location>
        <position position="173"/>
    </location>
    <ligand>
        <name>substrate</name>
    </ligand>
</feature>
<comment type="pathway">
    <text evidence="8 9">Carbohydrate biosynthesis; gluconeogenesis.</text>
</comment>
<dbReference type="UniPathway" id="UPA00109">
    <property type="reaction ID" value="UER00189"/>
</dbReference>
<evidence type="ECO:0000256" key="8">
    <source>
        <dbReference type="HAMAP-Rule" id="MF_00147"/>
    </source>
</evidence>
<evidence type="ECO:0000256" key="3">
    <source>
        <dbReference type="ARBA" id="ARBA00007422"/>
    </source>
</evidence>
<proteinExistence type="inferred from homology"/>
<evidence type="ECO:0000256" key="7">
    <source>
        <dbReference type="ARBA" id="ARBA00023235"/>
    </source>
</evidence>
<dbReference type="PANTHER" id="PTHR21139:SF42">
    <property type="entry name" value="TRIOSEPHOSPHATE ISOMERASE"/>
    <property type="match status" value="1"/>
</dbReference>
<reference evidence="10 11" key="1">
    <citation type="submission" date="2020-01" db="EMBL/GenBank/DDBJ databases">
        <title>Complete genome of Buchnera aphidicola isolated from Chaitophorus populeti.</title>
        <authorList>
            <person name="Park J."/>
            <person name="Xi H."/>
        </authorList>
    </citation>
    <scope>NUCLEOTIDE SEQUENCE [LARGE SCALE GENOMIC DNA]</scope>
    <source>
        <strain evidence="10 11">UsonBac</strain>
    </source>
</reference>
<dbReference type="InterPro" id="IPR000652">
    <property type="entry name" value="Triosephosphate_isomerase"/>
</dbReference>
<dbReference type="PROSITE" id="PS51440">
    <property type="entry name" value="TIM_2"/>
    <property type="match status" value="1"/>
</dbReference>
<comment type="catalytic activity">
    <reaction evidence="8 9">
        <text>D-glyceraldehyde 3-phosphate = dihydroxyacetone phosphate</text>
        <dbReference type="Rhea" id="RHEA:18585"/>
        <dbReference type="ChEBI" id="CHEBI:57642"/>
        <dbReference type="ChEBI" id="CHEBI:59776"/>
        <dbReference type="EC" id="5.3.1.1"/>
    </reaction>
</comment>
<dbReference type="PANTHER" id="PTHR21139">
    <property type="entry name" value="TRIOSEPHOSPHATE ISOMERASE"/>
    <property type="match status" value="1"/>
</dbReference>
<evidence type="ECO:0000256" key="6">
    <source>
        <dbReference type="ARBA" id="ARBA00023152"/>
    </source>
</evidence>
<dbReference type="EMBL" id="CP047588">
    <property type="protein sequence ID" value="QIE02021.1"/>
    <property type="molecule type" value="Genomic_DNA"/>
</dbReference>
<evidence type="ECO:0000256" key="2">
    <source>
        <dbReference type="ARBA" id="ARBA00004939"/>
    </source>
</evidence>
<dbReference type="SUPFAM" id="SSF51351">
    <property type="entry name" value="Triosephosphate isomerase (TIM)"/>
    <property type="match status" value="1"/>
</dbReference>
<comment type="pathway">
    <text evidence="2">Carbohydrate metabolism; erythritol degradation.</text>
</comment>
<dbReference type="InterPro" id="IPR013785">
    <property type="entry name" value="Aldolase_TIM"/>
</dbReference>
<dbReference type="PROSITE" id="PS00171">
    <property type="entry name" value="TIM_1"/>
    <property type="match status" value="1"/>
</dbReference>
<dbReference type="Proteomes" id="UP000502958">
    <property type="component" value="Chromosome"/>
</dbReference>
<keyword evidence="6 8" id="KW-0324">Glycolysis</keyword>
<organism evidence="10 11">
    <name type="scientific">Buchnera aphidicola subsp. Uroleucon sonchi</name>
    <dbReference type="NCBI Taxonomy" id="118118"/>
    <lineage>
        <taxon>Bacteria</taxon>
        <taxon>Pseudomonadati</taxon>
        <taxon>Pseudomonadota</taxon>
        <taxon>Gammaproteobacteria</taxon>
        <taxon>Enterobacterales</taxon>
        <taxon>Erwiniaceae</taxon>
        <taxon>Buchnera</taxon>
    </lineage>
</organism>
<dbReference type="GO" id="GO:0006094">
    <property type="term" value="P:gluconeogenesis"/>
    <property type="evidence" value="ECO:0007669"/>
    <property type="project" value="UniProtKB-UniRule"/>
</dbReference>
<dbReference type="InterPro" id="IPR035990">
    <property type="entry name" value="TIM_sf"/>
</dbReference>
<dbReference type="InterPro" id="IPR022896">
    <property type="entry name" value="TrioseP_Isoase_bac/euk"/>
</dbReference>
<dbReference type="CDD" id="cd00311">
    <property type="entry name" value="TIM"/>
    <property type="match status" value="1"/>
</dbReference>
<evidence type="ECO:0000256" key="4">
    <source>
        <dbReference type="ARBA" id="ARBA00022432"/>
    </source>
</evidence>
<evidence type="ECO:0000256" key="5">
    <source>
        <dbReference type="ARBA" id="ARBA00022490"/>
    </source>
</evidence>
<feature type="binding site" evidence="8">
    <location>
        <begin position="9"/>
        <end position="11"/>
    </location>
    <ligand>
        <name>substrate</name>
    </ligand>
</feature>
<dbReference type="GO" id="GO:0019563">
    <property type="term" value="P:glycerol catabolic process"/>
    <property type="evidence" value="ECO:0007669"/>
    <property type="project" value="TreeGrafter"/>
</dbReference>
<comment type="pathway">
    <text evidence="1 8 9">Carbohydrate degradation; glycolysis; D-glyceraldehyde 3-phosphate from glycerone phosphate: step 1/1.</text>
</comment>
<keyword evidence="5 8" id="KW-0963">Cytoplasm</keyword>
<feature type="binding site" evidence="8">
    <location>
        <position position="211"/>
    </location>
    <ligand>
        <name>substrate</name>
    </ligand>
</feature>
<dbReference type="NCBIfam" id="TIGR00419">
    <property type="entry name" value="tim"/>
    <property type="match status" value="1"/>
</dbReference>
<dbReference type="RefSeq" id="WP_163119276.1">
    <property type="nucleotide sequence ID" value="NZ_CP047588.1"/>
</dbReference>
<evidence type="ECO:0000256" key="1">
    <source>
        <dbReference type="ARBA" id="ARBA00004680"/>
    </source>
</evidence>
<name>A0A6C1F6D3_BUCUN</name>
<comment type="caution">
    <text evidence="8">Lacks conserved residue(s) required for the propagation of feature annotation.</text>
</comment>
<keyword evidence="4 8" id="KW-0312">Gluconeogenesis</keyword>
<evidence type="ECO:0000313" key="11">
    <source>
        <dbReference type="Proteomes" id="UP000502958"/>
    </source>
</evidence>
<feature type="active site" description="Electrophile" evidence="8">
    <location>
        <position position="95"/>
    </location>
</feature>
<comment type="function">
    <text evidence="8">Involved in the gluconeogenesis. Catalyzes stereospecifically the conversion of dihydroxyacetone phosphate (DHAP) to D-glyceraldehyde-3-phosphate (G3P).</text>
</comment>
<dbReference type="GO" id="GO:0005829">
    <property type="term" value="C:cytosol"/>
    <property type="evidence" value="ECO:0007669"/>
    <property type="project" value="TreeGrafter"/>
</dbReference>
<comment type="similarity">
    <text evidence="3 8 9">Belongs to the triosephosphate isomerase family.</text>
</comment>
<dbReference type="Gene3D" id="3.20.20.70">
    <property type="entry name" value="Aldolase class I"/>
    <property type="match status" value="1"/>
</dbReference>
<keyword evidence="7 8" id="KW-0413">Isomerase</keyword>
<dbReference type="HAMAP" id="MF_00147_B">
    <property type="entry name" value="TIM_B"/>
    <property type="match status" value="1"/>
</dbReference>
<dbReference type="GO" id="GO:0006096">
    <property type="term" value="P:glycolytic process"/>
    <property type="evidence" value="ECO:0007669"/>
    <property type="project" value="UniProtKB-UniRule"/>
</dbReference>
<accession>A0A6C1F6D3</accession>
<dbReference type="GO" id="GO:0046166">
    <property type="term" value="P:glyceraldehyde-3-phosphate biosynthetic process"/>
    <property type="evidence" value="ECO:0007669"/>
    <property type="project" value="TreeGrafter"/>
</dbReference>
<dbReference type="EC" id="5.3.1.1" evidence="8 9"/>
<gene>
    <name evidence="8" type="primary">tpiA</name>
    <name evidence="10" type="ORF">GUU85_01435</name>
</gene>
<dbReference type="InterPro" id="IPR020861">
    <property type="entry name" value="Triosephosphate_isomerase_AS"/>
</dbReference>
<dbReference type="GO" id="GO:0004807">
    <property type="term" value="F:triose-phosphate isomerase activity"/>
    <property type="evidence" value="ECO:0007669"/>
    <property type="project" value="UniProtKB-UniRule"/>
</dbReference>
<evidence type="ECO:0000256" key="9">
    <source>
        <dbReference type="RuleBase" id="RU363013"/>
    </source>
</evidence>
<comment type="subcellular location">
    <subcellularLocation>
        <location evidence="8 9">Cytoplasm</location>
    </subcellularLocation>
</comment>